<dbReference type="SUPFAM" id="SSF53597">
    <property type="entry name" value="Dihydrofolate reductase-like"/>
    <property type="match status" value="1"/>
</dbReference>
<proteinExistence type="inferred from homology"/>
<evidence type="ECO:0000256" key="3">
    <source>
        <dbReference type="ARBA" id="ARBA00012856"/>
    </source>
</evidence>
<evidence type="ECO:0000256" key="6">
    <source>
        <dbReference type="ARBA" id="ARBA00023002"/>
    </source>
</evidence>
<keyword evidence="10" id="KW-0418">Kinase</keyword>
<evidence type="ECO:0000256" key="4">
    <source>
        <dbReference type="ARBA" id="ARBA00022563"/>
    </source>
</evidence>
<comment type="similarity">
    <text evidence="2 8">Belongs to the dihydrofolate reductase family.</text>
</comment>
<dbReference type="EMBL" id="JRAI01000082">
    <property type="protein sequence ID" value="KGN83833.1"/>
    <property type="molecule type" value="Genomic_DNA"/>
</dbReference>
<dbReference type="FunFam" id="3.40.430.10:FF:000001">
    <property type="entry name" value="Dihydrofolate reductase"/>
    <property type="match status" value="1"/>
</dbReference>
<keyword evidence="6 8" id="KW-0560">Oxidoreductase</keyword>
<evidence type="ECO:0000256" key="8">
    <source>
        <dbReference type="PIRNR" id="PIRNR000194"/>
    </source>
</evidence>
<dbReference type="GO" id="GO:0004146">
    <property type="term" value="F:dihydrofolate reductase activity"/>
    <property type="evidence" value="ECO:0007669"/>
    <property type="project" value="UniProtKB-EC"/>
</dbReference>
<dbReference type="GO" id="GO:0016301">
    <property type="term" value="F:kinase activity"/>
    <property type="evidence" value="ECO:0007669"/>
    <property type="project" value="UniProtKB-KW"/>
</dbReference>
<dbReference type="UniPathway" id="UPA00077">
    <property type="reaction ID" value="UER00158"/>
</dbReference>
<accession>A0A099WS31</accession>
<dbReference type="Gene3D" id="3.40.430.10">
    <property type="entry name" value="Dihydrofolate Reductase, subunit A"/>
    <property type="match status" value="1"/>
</dbReference>
<dbReference type="Pfam" id="PF00186">
    <property type="entry name" value="DHFR_1"/>
    <property type="match status" value="1"/>
</dbReference>
<dbReference type="GeneID" id="57239736"/>
<keyword evidence="5 8" id="KW-0521">NADP</keyword>
<dbReference type="CDD" id="cd00209">
    <property type="entry name" value="DHFR"/>
    <property type="match status" value="1"/>
</dbReference>
<dbReference type="InterPro" id="IPR012259">
    <property type="entry name" value="DHFR"/>
</dbReference>
<feature type="domain" description="DHFR" evidence="9">
    <location>
        <begin position="1"/>
        <end position="160"/>
    </location>
</feature>
<dbReference type="GO" id="GO:0046452">
    <property type="term" value="P:dihydrofolate metabolic process"/>
    <property type="evidence" value="ECO:0007669"/>
    <property type="project" value="TreeGrafter"/>
</dbReference>
<dbReference type="PROSITE" id="PS51330">
    <property type="entry name" value="DHFR_2"/>
    <property type="match status" value="1"/>
</dbReference>
<dbReference type="GO" id="GO:0046654">
    <property type="term" value="P:tetrahydrofolate biosynthetic process"/>
    <property type="evidence" value="ECO:0007669"/>
    <property type="project" value="UniProtKB-UniPathway"/>
</dbReference>
<keyword evidence="4 8" id="KW-0554">One-carbon metabolism</keyword>
<dbReference type="EC" id="1.5.1.3" evidence="3 8"/>
<dbReference type="OrthoDB" id="9804315at2"/>
<evidence type="ECO:0000313" key="10">
    <source>
        <dbReference type="EMBL" id="KGN83833.1"/>
    </source>
</evidence>
<evidence type="ECO:0000256" key="7">
    <source>
        <dbReference type="ARBA" id="ARBA00025067"/>
    </source>
</evidence>
<comment type="function">
    <text evidence="7 8">Key enzyme in folate metabolism. Catalyzes an essential reaction for de novo glycine and purine synthesis, and for DNA precursor synthesis.</text>
</comment>
<dbReference type="PIRSF" id="PIRSF000194">
    <property type="entry name" value="DHFR"/>
    <property type="match status" value="1"/>
</dbReference>
<evidence type="ECO:0000256" key="1">
    <source>
        <dbReference type="ARBA" id="ARBA00004903"/>
    </source>
</evidence>
<gene>
    <name evidence="10" type="ORF">HR08_10285</name>
</gene>
<dbReference type="GO" id="GO:0006730">
    <property type="term" value="P:one-carbon metabolic process"/>
    <property type="evidence" value="ECO:0007669"/>
    <property type="project" value="UniProtKB-KW"/>
</dbReference>
<dbReference type="PANTHER" id="PTHR48069">
    <property type="entry name" value="DIHYDROFOLATE REDUCTASE"/>
    <property type="match status" value="1"/>
</dbReference>
<evidence type="ECO:0000259" key="9">
    <source>
        <dbReference type="PROSITE" id="PS51330"/>
    </source>
</evidence>
<evidence type="ECO:0000256" key="2">
    <source>
        <dbReference type="ARBA" id="ARBA00009539"/>
    </source>
</evidence>
<dbReference type="STRING" id="111105.HR09_00715"/>
<dbReference type="RefSeq" id="WP_018964756.1">
    <property type="nucleotide sequence ID" value="NZ_JASBZW010000008.1"/>
</dbReference>
<comment type="pathway">
    <text evidence="1 8">Cofactor biosynthesis; tetrahydrofolate biosynthesis; 5,6,7,8-tetrahydrofolate from 7,8-dihydrofolate: step 1/1.</text>
</comment>
<dbReference type="GO" id="GO:0070401">
    <property type="term" value="F:NADP+ binding"/>
    <property type="evidence" value="ECO:0007669"/>
    <property type="project" value="UniProtKB-ARBA"/>
</dbReference>
<name>A0A099WS31_9PORP</name>
<keyword evidence="10" id="KW-0808">Transferase</keyword>
<dbReference type="InterPro" id="IPR024072">
    <property type="entry name" value="DHFR-like_dom_sf"/>
</dbReference>
<dbReference type="PANTHER" id="PTHR48069:SF3">
    <property type="entry name" value="DIHYDROFOLATE REDUCTASE"/>
    <property type="match status" value="1"/>
</dbReference>
<dbReference type="InterPro" id="IPR001796">
    <property type="entry name" value="DHFR_dom"/>
</dbReference>
<protein>
    <recommendedName>
        <fullName evidence="3 8">Dihydrofolate reductase</fullName>
        <ecNumber evidence="3 8">1.5.1.3</ecNumber>
    </recommendedName>
</protein>
<comment type="catalytic activity">
    <reaction evidence="8">
        <text>(6S)-5,6,7,8-tetrahydrofolate + NADP(+) = 7,8-dihydrofolate + NADPH + H(+)</text>
        <dbReference type="Rhea" id="RHEA:15009"/>
        <dbReference type="ChEBI" id="CHEBI:15378"/>
        <dbReference type="ChEBI" id="CHEBI:57451"/>
        <dbReference type="ChEBI" id="CHEBI:57453"/>
        <dbReference type="ChEBI" id="CHEBI:57783"/>
        <dbReference type="ChEBI" id="CHEBI:58349"/>
        <dbReference type="EC" id="1.5.1.3"/>
    </reaction>
</comment>
<reference evidence="10 11" key="1">
    <citation type="submission" date="2014-08" db="EMBL/GenBank/DDBJ databases">
        <title>Porphyromonas gulae strain:COT-052_OH1451 Genome sequencing.</title>
        <authorList>
            <person name="Wallis C."/>
            <person name="Deusch O."/>
            <person name="O'Flynn C."/>
            <person name="Davis I."/>
            <person name="Jospin G."/>
            <person name="Darling A.E."/>
            <person name="Coil D.A."/>
            <person name="Alexiev A."/>
            <person name="Horsfall A."/>
            <person name="Kirkwood N."/>
            <person name="Harris S."/>
            <person name="Eisen J.A."/>
        </authorList>
    </citation>
    <scope>NUCLEOTIDE SEQUENCE [LARGE SCALE GENOMIC DNA]</scope>
    <source>
        <strain evidence="11">COT-052 OH1451</strain>
    </source>
</reference>
<evidence type="ECO:0000256" key="5">
    <source>
        <dbReference type="ARBA" id="ARBA00022857"/>
    </source>
</evidence>
<dbReference type="AlphaFoldDB" id="A0A099WS31"/>
<dbReference type="GO" id="GO:0005829">
    <property type="term" value="C:cytosol"/>
    <property type="evidence" value="ECO:0007669"/>
    <property type="project" value="TreeGrafter"/>
</dbReference>
<organism evidence="10 11">
    <name type="scientific">Porphyromonas gulae</name>
    <dbReference type="NCBI Taxonomy" id="111105"/>
    <lineage>
        <taxon>Bacteria</taxon>
        <taxon>Pseudomonadati</taxon>
        <taxon>Bacteroidota</taxon>
        <taxon>Bacteroidia</taxon>
        <taxon>Bacteroidales</taxon>
        <taxon>Porphyromonadaceae</taxon>
        <taxon>Porphyromonas</taxon>
    </lineage>
</organism>
<dbReference type="Proteomes" id="UP000030130">
    <property type="component" value="Unassembled WGS sequence"/>
</dbReference>
<comment type="caution">
    <text evidence="10">The sequence shown here is derived from an EMBL/GenBank/DDBJ whole genome shotgun (WGS) entry which is preliminary data.</text>
</comment>
<evidence type="ECO:0000313" key="11">
    <source>
        <dbReference type="Proteomes" id="UP000030130"/>
    </source>
</evidence>
<dbReference type="eggNOG" id="COG0262">
    <property type="taxonomic scope" value="Bacteria"/>
</dbReference>
<dbReference type="PRINTS" id="PR00070">
    <property type="entry name" value="DHFR"/>
</dbReference>
<dbReference type="GO" id="GO:0046655">
    <property type="term" value="P:folic acid metabolic process"/>
    <property type="evidence" value="ECO:0007669"/>
    <property type="project" value="TreeGrafter"/>
</dbReference>
<sequence length="162" mass="18365">MISIVVAIAENGAIGYKNDLLWHLPADLKRFKETTTGHSIIMGSHTFRSLPKGALPNRRNIVLSRTQQDFPGAEWAASPEAALELVGNEEEAFVIGGAQVYEQMLPYTDKIYLTRVHADFPEADTFFPELDMSEWVELSRTEYPADEKNRYATTLLELIRDY</sequence>